<evidence type="ECO:0000313" key="2">
    <source>
        <dbReference type="Proteomes" id="UP000257109"/>
    </source>
</evidence>
<gene>
    <name evidence="1" type="ORF">CR513_10921</name>
</gene>
<evidence type="ECO:0000313" key="1">
    <source>
        <dbReference type="EMBL" id="RDY05261.1"/>
    </source>
</evidence>
<sequence>MEDVLQENVPYENLMEMMMNDAFGHYRQQDTNVGVSQPLGEYEFLNGGSMEKDHSDFYELLNDENQSLYEGSTYTKLEFIIKLYHTKVLCGLNAFEEVKLPPSIYEAKKITNKLGLNYTKIDACPKDYMLYLGDDEINLEACKYCGTSRWNPDKKKKRYLQRHPRDGVAWKKFDLIHLEFASDSQNVCLGFTTNDFNPSRTLSSTYSI</sequence>
<dbReference type="Proteomes" id="UP000257109">
    <property type="component" value="Unassembled WGS sequence"/>
</dbReference>
<feature type="non-terminal residue" evidence="1">
    <location>
        <position position="1"/>
    </location>
</feature>
<keyword evidence="2" id="KW-1185">Reference proteome</keyword>
<reference evidence="1" key="1">
    <citation type="submission" date="2018-05" db="EMBL/GenBank/DDBJ databases">
        <title>Draft genome of Mucuna pruriens seed.</title>
        <authorList>
            <person name="Nnadi N.E."/>
            <person name="Vos R."/>
            <person name="Hasami M.H."/>
            <person name="Devisetty U.K."/>
            <person name="Aguiy J.C."/>
        </authorList>
    </citation>
    <scope>NUCLEOTIDE SEQUENCE [LARGE SCALE GENOMIC DNA]</scope>
    <source>
        <strain evidence="1">JCA_2017</strain>
    </source>
</reference>
<name>A0A371HR36_MUCPR</name>
<dbReference type="EMBL" id="QJKJ01001917">
    <property type="protein sequence ID" value="RDY05261.1"/>
    <property type="molecule type" value="Genomic_DNA"/>
</dbReference>
<comment type="caution">
    <text evidence="1">The sequence shown here is derived from an EMBL/GenBank/DDBJ whole genome shotgun (WGS) entry which is preliminary data.</text>
</comment>
<dbReference type="PANTHER" id="PTHR10775:SF158">
    <property type="entry name" value="TNP2-LIKE TRANSPOSON PROTEIN"/>
    <property type="match status" value="1"/>
</dbReference>
<dbReference type="AlphaFoldDB" id="A0A371HR36"/>
<protein>
    <submittedName>
        <fullName evidence="1">Uncharacterized protein</fullName>
    </submittedName>
</protein>
<organism evidence="1 2">
    <name type="scientific">Mucuna pruriens</name>
    <name type="common">Velvet bean</name>
    <name type="synonym">Dolichos pruriens</name>
    <dbReference type="NCBI Taxonomy" id="157652"/>
    <lineage>
        <taxon>Eukaryota</taxon>
        <taxon>Viridiplantae</taxon>
        <taxon>Streptophyta</taxon>
        <taxon>Embryophyta</taxon>
        <taxon>Tracheophyta</taxon>
        <taxon>Spermatophyta</taxon>
        <taxon>Magnoliopsida</taxon>
        <taxon>eudicotyledons</taxon>
        <taxon>Gunneridae</taxon>
        <taxon>Pentapetalae</taxon>
        <taxon>rosids</taxon>
        <taxon>fabids</taxon>
        <taxon>Fabales</taxon>
        <taxon>Fabaceae</taxon>
        <taxon>Papilionoideae</taxon>
        <taxon>50 kb inversion clade</taxon>
        <taxon>NPAAA clade</taxon>
        <taxon>indigoferoid/millettioid clade</taxon>
        <taxon>Phaseoleae</taxon>
        <taxon>Mucuna</taxon>
    </lineage>
</organism>
<dbReference type="InterPro" id="IPR004242">
    <property type="entry name" value="Transposase_21"/>
</dbReference>
<dbReference type="Pfam" id="PF02992">
    <property type="entry name" value="Transposase_21"/>
    <property type="match status" value="1"/>
</dbReference>
<proteinExistence type="predicted"/>
<dbReference type="OrthoDB" id="1286384at2759"/>
<accession>A0A371HR36</accession>
<dbReference type="PANTHER" id="PTHR10775">
    <property type="entry name" value="OS08G0208400 PROTEIN"/>
    <property type="match status" value="1"/>
</dbReference>